<feature type="transmembrane region" description="Helical" evidence="2">
    <location>
        <begin position="38"/>
        <end position="63"/>
    </location>
</feature>
<evidence type="ECO:0000256" key="1">
    <source>
        <dbReference type="SAM" id="MobiDB-lite"/>
    </source>
</evidence>
<accession>A0A7R9FRU0</accession>
<gene>
    <name evidence="3" type="ORF">DSTB1V02_LOCUS12379</name>
</gene>
<dbReference type="EMBL" id="CAJPEV010004638">
    <property type="protein sequence ID" value="CAG0902105.1"/>
    <property type="molecule type" value="Genomic_DNA"/>
</dbReference>
<keyword evidence="2" id="KW-0812">Transmembrane</keyword>
<feature type="transmembrane region" description="Helical" evidence="2">
    <location>
        <begin position="70"/>
        <end position="89"/>
    </location>
</feature>
<evidence type="ECO:0000313" key="3">
    <source>
        <dbReference type="EMBL" id="CAD7252621.1"/>
    </source>
</evidence>
<feature type="region of interest" description="Disordered" evidence="1">
    <location>
        <begin position="157"/>
        <end position="187"/>
    </location>
</feature>
<organism evidence="3">
    <name type="scientific">Darwinula stevensoni</name>
    <dbReference type="NCBI Taxonomy" id="69355"/>
    <lineage>
        <taxon>Eukaryota</taxon>
        <taxon>Metazoa</taxon>
        <taxon>Ecdysozoa</taxon>
        <taxon>Arthropoda</taxon>
        <taxon>Crustacea</taxon>
        <taxon>Oligostraca</taxon>
        <taxon>Ostracoda</taxon>
        <taxon>Podocopa</taxon>
        <taxon>Podocopida</taxon>
        <taxon>Darwinulocopina</taxon>
        <taxon>Darwinuloidea</taxon>
        <taxon>Darwinulidae</taxon>
        <taxon>Darwinula</taxon>
    </lineage>
</organism>
<protein>
    <submittedName>
        <fullName evidence="3">Uncharacterized protein</fullName>
    </submittedName>
</protein>
<dbReference type="Proteomes" id="UP000677054">
    <property type="component" value="Unassembled WGS sequence"/>
</dbReference>
<name>A0A7R9FRU0_9CRUS</name>
<reference evidence="3" key="1">
    <citation type="submission" date="2020-11" db="EMBL/GenBank/DDBJ databases">
        <authorList>
            <person name="Tran Van P."/>
        </authorList>
    </citation>
    <scope>NUCLEOTIDE SEQUENCE</scope>
</reference>
<dbReference type="EMBL" id="LR904155">
    <property type="protein sequence ID" value="CAD7252621.1"/>
    <property type="molecule type" value="Genomic_DNA"/>
</dbReference>
<dbReference type="AlphaFoldDB" id="A0A7R9FRU0"/>
<evidence type="ECO:0000313" key="4">
    <source>
        <dbReference type="Proteomes" id="UP000677054"/>
    </source>
</evidence>
<feature type="compositionally biased region" description="Pro residues" evidence="1">
    <location>
        <begin position="168"/>
        <end position="187"/>
    </location>
</feature>
<keyword evidence="2" id="KW-1133">Transmembrane helix</keyword>
<keyword evidence="4" id="KW-1185">Reference proteome</keyword>
<evidence type="ECO:0000256" key="2">
    <source>
        <dbReference type="SAM" id="Phobius"/>
    </source>
</evidence>
<sequence>MVAYVGVMMTTLVLAALYVLSSLALLSAAENNVRDLHLPWLVVHPLVETGLMLFLGYAAVVLARYDYHGYTIPVVFAMFIIFCECRLLHELEDPRGSGILTYLWVVVMGNFQRLGTTDPEDAKQLLEGWHDAGQGYPRVQPQPEYPHGYSQVYSQGMRVPRSKTSWAAPPPPSGPPPPPPAPYNAFS</sequence>
<proteinExistence type="predicted"/>
<keyword evidence="2" id="KW-0472">Membrane</keyword>